<dbReference type="Gene3D" id="1.10.1740.10">
    <property type="match status" value="1"/>
</dbReference>
<evidence type="ECO:0000313" key="8">
    <source>
        <dbReference type="EMBL" id="HEQ87933.1"/>
    </source>
</evidence>
<protein>
    <submittedName>
        <fullName evidence="8">RNA polymerase sigma factor</fullName>
    </submittedName>
</protein>
<evidence type="ECO:0000259" key="7">
    <source>
        <dbReference type="Pfam" id="PF08281"/>
    </source>
</evidence>
<evidence type="ECO:0000313" key="9">
    <source>
        <dbReference type="EMBL" id="KDA54253.1"/>
    </source>
</evidence>
<keyword evidence="10" id="KW-1185">Reference proteome</keyword>
<evidence type="ECO:0000256" key="1">
    <source>
        <dbReference type="ARBA" id="ARBA00010641"/>
    </source>
</evidence>
<gene>
    <name evidence="9" type="ORF">EG19_12285</name>
    <name evidence="8" type="ORF">ENP06_00795</name>
</gene>
<dbReference type="Pfam" id="PF08281">
    <property type="entry name" value="Sigma70_r4_2"/>
    <property type="match status" value="1"/>
</dbReference>
<dbReference type="InterPro" id="IPR013325">
    <property type="entry name" value="RNA_pol_sigma_r2"/>
</dbReference>
<comment type="similarity">
    <text evidence="1">Belongs to the sigma-70 factor family. ECF subfamily.</text>
</comment>
<keyword evidence="5" id="KW-0804">Transcription</keyword>
<dbReference type="STRING" id="1312852.EG19_12285"/>
<dbReference type="InterPro" id="IPR036388">
    <property type="entry name" value="WH-like_DNA-bd_sf"/>
</dbReference>
<keyword evidence="2" id="KW-0805">Transcription regulation</keyword>
<dbReference type="InterPro" id="IPR013324">
    <property type="entry name" value="RNA_pol_sigma_r3/r4-like"/>
</dbReference>
<dbReference type="AlphaFoldDB" id="A0A062XTS7"/>
<name>A0A062XTS7_9BACT</name>
<dbReference type="Proteomes" id="UP000027284">
    <property type="component" value="Unassembled WGS sequence"/>
</dbReference>
<evidence type="ECO:0000313" key="10">
    <source>
        <dbReference type="Proteomes" id="UP000027284"/>
    </source>
</evidence>
<organism evidence="9 10">
    <name type="scientific">Thermoanaerobaculum aquaticum</name>
    <dbReference type="NCBI Taxonomy" id="1312852"/>
    <lineage>
        <taxon>Bacteria</taxon>
        <taxon>Pseudomonadati</taxon>
        <taxon>Acidobacteriota</taxon>
        <taxon>Thermoanaerobaculia</taxon>
        <taxon>Thermoanaerobaculales</taxon>
        <taxon>Thermoanaerobaculaceae</taxon>
        <taxon>Thermoanaerobaculum</taxon>
    </lineage>
</organism>
<dbReference type="CDD" id="cd06171">
    <property type="entry name" value="Sigma70_r4"/>
    <property type="match status" value="1"/>
</dbReference>
<evidence type="ECO:0000256" key="3">
    <source>
        <dbReference type="ARBA" id="ARBA00023082"/>
    </source>
</evidence>
<evidence type="ECO:0000259" key="6">
    <source>
        <dbReference type="Pfam" id="PF04542"/>
    </source>
</evidence>
<dbReference type="GO" id="GO:0003677">
    <property type="term" value="F:DNA binding"/>
    <property type="evidence" value="ECO:0007669"/>
    <property type="project" value="UniProtKB-KW"/>
</dbReference>
<dbReference type="SUPFAM" id="SSF88946">
    <property type="entry name" value="Sigma2 domain of RNA polymerase sigma factors"/>
    <property type="match status" value="1"/>
</dbReference>
<dbReference type="PANTHER" id="PTHR43133">
    <property type="entry name" value="RNA POLYMERASE ECF-TYPE SIGMA FACTO"/>
    <property type="match status" value="1"/>
</dbReference>
<dbReference type="PANTHER" id="PTHR43133:SF8">
    <property type="entry name" value="RNA POLYMERASE SIGMA FACTOR HI_1459-RELATED"/>
    <property type="match status" value="1"/>
</dbReference>
<dbReference type="SUPFAM" id="SSF88659">
    <property type="entry name" value="Sigma3 and sigma4 domains of RNA polymerase sigma factors"/>
    <property type="match status" value="1"/>
</dbReference>
<dbReference type="Pfam" id="PF04542">
    <property type="entry name" value="Sigma70_r2"/>
    <property type="match status" value="1"/>
</dbReference>
<evidence type="ECO:0000256" key="5">
    <source>
        <dbReference type="ARBA" id="ARBA00023163"/>
    </source>
</evidence>
<accession>A0A062XTS7</accession>
<dbReference type="InterPro" id="IPR013249">
    <property type="entry name" value="RNA_pol_sigma70_r4_t2"/>
</dbReference>
<dbReference type="NCBIfam" id="TIGR02937">
    <property type="entry name" value="sigma70-ECF"/>
    <property type="match status" value="1"/>
</dbReference>
<feature type="domain" description="RNA polymerase sigma-70 region 2" evidence="6">
    <location>
        <begin position="67"/>
        <end position="134"/>
    </location>
</feature>
<dbReference type="EMBL" id="JMFG01000009">
    <property type="protein sequence ID" value="KDA54253.1"/>
    <property type="molecule type" value="Genomic_DNA"/>
</dbReference>
<dbReference type="EMBL" id="DSHW01000060">
    <property type="protein sequence ID" value="HEQ87933.1"/>
    <property type="molecule type" value="Genomic_DNA"/>
</dbReference>
<sequence>MGFPSFRPTGGVGILHHPSGLRRGRLAFSAWIAGYTSRVQVKGPTDQELEALMEAYQQGQLEAFEKLYSCLAGEVGGYLRNLVRDHHRAEDLLQETFLQIHRARHTYLPGKPVRPWVYAIARNVFLMSERARRRRQAHEQLADEALPELPVASEVTAWEGQKDLRHLLSGLPEKTREVLMLHHVAGLSFKEVGEVLGLSEGAAKVRAHRAMEQLRRVVRGEGG</sequence>
<dbReference type="Gene3D" id="1.10.10.10">
    <property type="entry name" value="Winged helix-like DNA-binding domain superfamily/Winged helix DNA-binding domain"/>
    <property type="match status" value="1"/>
</dbReference>
<proteinExistence type="inferred from homology"/>
<keyword evidence="4" id="KW-0238">DNA-binding</keyword>
<keyword evidence="3" id="KW-0731">Sigma factor</keyword>
<comment type="caution">
    <text evidence="9">The sequence shown here is derived from an EMBL/GenBank/DDBJ whole genome shotgun (WGS) entry which is preliminary data.</text>
</comment>
<feature type="domain" description="RNA polymerase sigma factor 70 region 4 type 2" evidence="7">
    <location>
        <begin position="163"/>
        <end position="214"/>
    </location>
</feature>
<dbReference type="GO" id="GO:0006352">
    <property type="term" value="P:DNA-templated transcription initiation"/>
    <property type="evidence" value="ECO:0007669"/>
    <property type="project" value="InterPro"/>
</dbReference>
<dbReference type="GO" id="GO:0016987">
    <property type="term" value="F:sigma factor activity"/>
    <property type="evidence" value="ECO:0007669"/>
    <property type="project" value="UniProtKB-KW"/>
</dbReference>
<reference evidence="9 10" key="1">
    <citation type="submission" date="2014-04" db="EMBL/GenBank/DDBJ databases">
        <title>The Genome Sequence of Thermoanaerobaculum aquaticum MP-01, The First Cultivated Group 23 Acidobacterium.</title>
        <authorList>
            <person name="Stamps B.W."/>
            <person name="Losey N.A."/>
            <person name="Lawson P.A."/>
            <person name="Stevenson B.S."/>
        </authorList>
    </citation>
    <scope>NUCLEOTIDE SEQUENCE [LARGE SCALE GENOMIC DNA]</scope>
    <source>
        <strain evidence="9 10">MP-01</strain>
    </source>
</reference>
<evidence type="ECO:0000256" key="2">
    <source>
        <dbReference type="ARBA" id="ARBA00023015"/>
    </source>
</evidence>
<evidence type="ECO:0000256" key="4">
    <source>
        <dbReference type="ARBA" id="ARBA00023125"/>
    </source>
</evidence>
<reference evidence="8" key="2">
    <citation type="journal article" date="2020" name="mSystems">
        <title>Genome- and Community-Level Interaction Insights into Carbon Utilization and Element Cycling Functions of Hydrothermarchaeota in Hydrothermal Sediment.</title>
        <authorList>
            <person name="Zhou Z."/>
            <person name="Liu Y."/>
            <person name="Xu W."/>
            <person name="Pan J."/>
            <person name="Luo Z.H."/>
            <person name="Li M."/>
        </authorList>
    </citation>
    <scope>NUCLEOTIDE SEQUENCE [LARGE SCALE GENOMIC DNA]</scope>
    <source>
        <strain evidence="8">SpSt-186</strain>
    </source>
</reference>
<dbReference type="InterPro" id="IPR014284">
    <property type="entry name" value="RNA_pol_sigma-70_dom"/>
</dbReference>
<dbReference type="InterPro" id="IPR039425">
    <property type="entry name" value="RNA_pol_sigma-70-like"/>
</dbReference>
<dbReference type="InterPro" id="IPR007627">
    <property type="entry name" value="RNA_pol_sigma70_r2"/>
</dbReference>